<keyword evidence="6" id="KW-1185">Reference proteome</keyword>
<dbReference type="AlphaFoldDB" id="A0A9P0CWF2"/>
<dbReference type="OrthoDB" id="6607069at2759"/>
<keyword evidence="3" id="KW-0862">Zinc</keyword>
<evidence type="ECO:0000256" key="2">
    <source>
        <dbReference type="ARBA" id="ARBA00022771"/>
    </source>
</evidence>
<dbReference type="Proteomes" id="UP001153636">
    <property type="component" value="Chromosome 2"/>
</dbReference>
<name>A0A9P0CWF2_9CUCU</name>
<evidence type="ECO:0000256" key="1">
    <source>
        <dbReference type="ARBA" id="ARBA00022723"/>
    </source>
</evidence>
<evidence type="ECO:0000259" key="4">
    <source>
        <dbReference type="Pfam" id="PF04500"/>
    </source>
</evidence>
<feature type="non-terminal residue" evidence="5">
    <location>
        <position position="170"/>
    </location>
</feature>
<reference evidence="5" key="1">
    <citation type="submission" date="2022-01" db="EMBL/GenBank/DDBJ databases">
        <authorList>
            <person name="King R."/>
        </authorList>
    </citation>
    <scope>NUCLEOTIDE SEQUENCE</scope>
</reference>
<dbReference type="GO" id="GO:0008270">
    <property type="term" value="F:zinc ion binding"/>
    <property type="evidence" value="ECO:0007669"/>
    <property type="project" value="UniProtKB-KW"/>
</dbReference>
<dbReference type="Pfam" id="PF04500">
    <property type="entry name" value="FLYWCH"/>
    <property type="match status" value="1"/>
</dbReference>
<evidence type="ECO:0000313" key="6">
    <source>
        <dbReference type="Proteomes" id="UP001153636"/>
    </source>
</evidence>
<keyword evidence="2" id="KW-0863">Zinc-finger</keyword>
<keyword evidence="1" id="KW-0479">Metal-binding</keyword>
<dbReference type="InterPro" id="IPR007588">
    <property type="entry name" value="Znf_FLYWCH"/>
</dbReference>
<organism evidence="5 6">
    <name type="scientific">Psylliodes chrysocephalus</name>
    <dbReference type="NCBI Taxonomy" id="3402493"/>
    <lineage>
        <taxon>Eukaryota</taxon>
        <taxon>Metazoa</taxon>
        <taxon>Ecdysozoa</taxon>
        <taxon>Arthropoda</taxon>
        <taxon>Hexapoda</taxon>
        <taxon>Insecta</taxon>
        <taxon>Pterygota</taxon>
        <taxon>Neoptera</taxon>
        <taxon>Endopterygota</taxon>
        <taxon>Coleoptera</taxon>
        <taxon>Polyphaga</taxon>
        <taxon>Cucujiformia</taxon>
        <taxon>Chrysomeloidea</taxon>
        <taxon>Chrysomelidae</taxon>
        <taxon>Galerucinae</taxon>
        <taxon>Alticini</taxon>
        <taxon>Psylliodes</taxon>
    </lineage>
</organism>
<dbReference type="Gene3D" id="2.20.25.240">
    <property type="match status" value="1"/>
</dbReference>
<protein>
    <recommendedName>
        <fullName evidence="4">FLYWCH-type domain-containing protein</fullName>
    </recommendedName>
</protein>
<accession>A0A9P0CWF2</accession>
<feature type="domain" description="FLYWCH-type" evidence="4">
    <location>
        <begin position="11"/>
        <end position="68"/>
    </location>
</feature>
<sequence length="170" mass="19657">MNSAKVSEMLSEKGKPMLIINGFRFNFHKTLSGNVKRWQYTQRGGCKSFIKTGGSNTTIIDYYEVHNHSAELTSTLNRQQLSNSIKRRVVEDICEKPSTLLHTELKKQDVESLTVNDVFLIRKNMYNNRMKVLPKTPTSLQEVLQETLNKMMVVTHKNENFLVKNDFDTN</sequence>
<dbReference type="EMBL" id="OV651814">
    <property type="protein sequence ID" value="CAH1105917.1"/>
    <property type="molecule type" value="Genomic_DNA"/>
</dbReference>
<proteinExistence type="predicted"/>
<evidence type="ECO:0000313" key="5">
    <source>
        <dbReference type="EMBL" id="CAH1105917.1"/>
    </source>
</evidence>
<gene>
    <name evidence="5" type="ORF">PSYICH_LOCUS6360</name>
</gene>
<evidence type="ECO:0000256" key="3">
    <source>
        <dbReference type="ARBA" id="ARBA00022833"/>
    </source>
</evidence>